<keyword evidence="1" id="KW-1133">Transmembrane helix</keyword>
<gene>
    <name evidence="3" type="ORF">H1D41_05620</name>
</gene>
<feature type="transmembrane region" description="Helical" evidence="1">
    <location>
        <begin position="12"/>
        <end position="29"/>
    </location>
</feature>
<evidence type="ECO:0000256" key="1">
    <source>
        <dbReference type="SAM" id="Phobius"/>
    </source>
</evidence>
<accession>A0A8J7LPP9</accession>
<dbReference type="Proteomes" id="UP000640583">
    <property type="component" value="Unassembled WGS sequence"/>
</dbReference>
<reference evidence="3" key="1">
    <citation type="submission" date="2020-10" db="EMBL/GenBank/DDBJ databases">
        <title>Paenihalocynthiibacter styelae gen. nov., sp. nov., isolated from stalked sea squirt Styela clava.</title>
        <authorList>
            <person name="Kim Y.-O."/>
            <person name="Yoon J.-H."/>
        </authorList>
    </citation>
    <scope>NUCLEOTIDE SEQUENCE</scope>
    <source>
        <strain evidence="3">MYP1-1</strain>
    </source>
</reference>
<dbReference type="AlphaFoldDB" id="A0A8J7LPP9"/>
<proteinExistence type="predicted"/>
<feature type="transmembrane region" description="Helical" evidence="1">
    <location>
        <begin position="35"/>
        <end position="54"/>
    </location>
</feature>
<keyword evidence="4" id="KW-1185">Reference proteome</keyword>
<name>A0A8J7LPP9_9RHOB</name>
<comment type="caution">
    <text evidence="3">The sequence shown here is derived from an EMBL/GenBank/DDBJ whole genome shotgun (WGS) entry which is preliminary data.</text>
</comment>
<evidence type="ECO:0000313" key="4">
    <source>
        <dbReference type="Proteomes" id="UP000640583"/>
    </source>
</evidence>
<dbReference type="RefSeq" id="WP_228847964.1">
    <property type="nucleotide sequence ID" value="NZ_JADCKQ010000003.1"/>
</dbReference>
<protein>
    <submittedName>
        <fullName evidence="3">DUF2061 domain-containing protein</fullName>
    </submittedName>
</protein>
<keyword evidence="1" id="KW-0812">Transmembrane</keyword>
<evidence type="ECO:0000259" key="2">
    <source>
        <dbReference type="Pfam" id="PF09834"/>
    </source>
</evidence>
<keyword evidence="1" id="KW-0472">Membrane</keyword>
<sequence>MDTPKRTWTKAILWQALGLFSMLVVGFLFTGSIAVGGAMAVVNALIGLTVYILFERAWNRISWGRIPISEDLKEGLE</sequence>
<dbReference type="Pfam" id="PF09834">
    <property type="entry name" value="DUF2061"/>
    <property type="match status" value="1"/>
</dbReference>
<organism evidence="3 4">
    <name type="scientific">Halocynthiibacter styelae</name>
    <dbReference type="NCBI Taxonomy" id="2761955"/>
    <lineage>
        <taxon>Bacteria</taxon>
        <taxon>Pseudomonadati</taxon>
        <taxon>Pseudomonadota</taxon>
        <taxon>Alphaproteobacteria</taxon>
        <taxon>Rhodobacterales</taxon>
        <taxon>Paracoccaceae</taxon>
        <taxon>Halocynthiibacter</taxon>
    </lineage>
</organism>
<dbReference type="EMBL" id="JADCKQ010000003">
    <property type="protein sequence ID" value="MBI1493112.1"/>
    <property type="molecule type" value="Genomic_DNA"/>
</dbReference>
<evidence type="ECO:0000313" key="3">
    <source>
        <dbReference type="EMBL" id="MBI1493112.1"/>
    </source>
</evidence>
<dbReference type="InterPro" id="IPR018638">
    <property type="entry name" value="DUF2061_membrane"/>
</dbReference>
<feature type="domain" description="DUF2061" evidence="2">
    <location>
        <begin position="10"/>
        <end position="59"/>
    </location>
</feature>